<comment type="caution">
    <text evidence="2">The sequence shown here is derived from an EMBL/GenBank/DDBJ whole genome shotgun (WGS) entry which is preliminary data.</text>
</comment>
<dbReference type="AlphaFoldDB" id="A0A1B7KN57"/>
<evidence type="ECO:0000313" key="3">
    <source>
        <dbReference type="Proteomes" id="UP000078290"/>
    </source>
</evidence>
<accession>A0A1B7KN57</accession>
<gene>
    <name evidence="2" type="ORF">A7K69_15210</name>
</gene>
<evidence type="ECO:0000313" key="2">
    <source>
        <dbReference type="EMBL" id="OAT71419.1"/>
    </source>
</evidence>
<protein>
    <submittedName>
        <fullName evidence="2">Uncharacterized protein</fullName>
    </submittedName>
</protein>
<dbReference type="Proteomes" id="UP000078290">
    <property type="component" value="Unassembled WGS sequence"/>
</dbReference>
<organism evidence="2 3">
    <name type="scientific">Parageobacillus thermoglucosidasius</name>
    <name type="common">Geobacillus thermoglucosidasius</name>
    <dbReference type="NCBI Taxonomy" id="1426"/>
    <lineage>
        <taxon>Bacteria</taxon>
        <taxon>Bacillati</taxon>
        <taxon>Bacillota</taxon>
        <taxon>Bacilli</taxon>
        <taxon>Bacillales</taxon>
        <taxon>Anoxybacillaceae</taxon>
        <taxon>Parageobacillus</taxon>
    </lineage>
</organism>
<name>A0A1B7KN57_PARTM</name>
<reference evidence="3" key="1">
    <citation type="submission" date="2016-05" db="EMBL/GenBank/DDBJ databases">
        <authorList>
            <person name="Wang W."/>
            <person name="Zhu L."/>
        </authorList>
    </citation>
    <scope>NUCLEOTIDE SEQUENCE [LARGE SCALE GENOMIC DNA]</scope>
    <source>
        <strain evidence="3">W-2</strain>
    </source>
</reference>
<keyword evidence="1" id="KW-0812">Transmembrane</keyword>
<sequence>MPASFFYTAVMSRGLISAVLLLIPYMAYFLWLLAENRCISVKQIVKYLVISIVAMNPLILIFLIAPRLIIFPFM</sequence>
<feature type="transmembrane region" description="Helical" evidence="1">
    <location>
        <begin position="45"/>
        <end position="70"/>
    </location>
</feature>
<proteinExistence type="predicted"/>
<evidence type="ECO:0000256" key="1">
    <source>
        <dbReference type="SAM" id="Phobius"/>
    </source>
</evidence>
<keyword evidence="1" id="KW-1133">Transmembrane helix</keyword>
<feature type="transmembrane region" description="Helical" evidence="1">
    <location>
        <begin position="15"/>
        <end position="33"/>
    </location>
</feature>
<keyword evidence="1" id="KW-0472">Membrane</keyword>
<dbReference type="EMBL" id="LXMA01000043">
    <property type="protein sequence ID" value="OAT71419.1"/>
    <property type="molecule type" value="Genomic_DNA"/>
</dbReference>